<dbReference type="KEGG" id="step:IC006_0375"/>
<protein>
    <recommendedName>
        <fullName evidence="1">HTH iclR-type domain-containing protein</fullName>
    </recommendedName>
</protein>
<dbReference type="Proteomes" id="UP000325030">
    <property type="component" value="Chromosome"/>
</dbReference>
<sequence>MTSEKPFALSEVAQRVLIVLGRENRGLTVRELVEKTDTNSGSIKRALEELAELKLIKEERENVFPYRRLISLTELGKEVAKRVIEIEELVKKVRAND</sequence>
<evidence type="ECO:0000313" key="4">
    <source>
        <dbReference type="Proteomes" id="UP000322983"/>
    </source>
</evidence>
<dbReference type="Gene3D" id="1.10.10.10">
    <property type="entry name" value="Winged helix-like DNA-binding domain superfamily/Winged helix DNA-binding domain"/>
    <property type="match status" value="1"/>
</dbReference>
<evidence type="ECO:0000313" key="2">
    <source>
        <dbReference type="EMBL" id="BBG23091.1"/>
    </source>
</evidence>
<dbReference type="EMBL" id="AP018929">
    <property type="protein sequence ID" value="BBG23091.1"/>
    <property type="molecule type" value="Genomic_DNA"/>
</dbReference>
<dbReference type="Pfam" id="PF09339">
    <property type="entry name" value="HTH_IclR"/>
    <property type="match status" value="1"/>
</dbReference>
<dbReference type="STRING" id="1294262.GCA_001316085_02280"/>
<gene>
    <name evidence="2" type="ORF">IC006_0375</name>
    <name evidence="3" type="ORF">IC007_0344</name>
</gene>
<dbReference type="InterPro" id="IPR036390">
    <property type="entry name" value="WH_DNA-bd_sf"/>
</dbReference>
<accession>A0A510E029</accession>
<dbReference type="SUPFAM" id="SSF46785">
    <property type="entry name" value="Winged helix' DNA-binding domain"/>
    <property type="match status" value="1"/>
</dbReference>
<dbReference type="RefSeq" id="WP_054846341.1">
    <property type="nucleotide sequence ID" value="NZ_AP018929.1"/>
</dbReference>
<reference evidence="2 4" key="2">
    <citation type="journal article" date="2020" name="Int. J. Syst. Evol. Microbiol.">
        <title>Sulfuracidifex tepidarius gen. nov., sp. nov. and transfer of Sulfolobus metallicus Huber and Stetter 1992 to the genus Sulfuracidifex as Sulfuracidifex metallicus comb. nov.</title>
        <authorList>
            <person name="Itoh T."/>
            <person name="Miura T."/>
            <person name="Sakai H.D."/>
            <person name="Kato S."/>
            <person name="Ohkuma M."/>
            <person name="Takashina T."/>
        </authorList>
    </citation>
    <scope>NUCLEOTIDE SEQUENCE [LARGE SCALE GENOMIC DNA]</scope>
    <source>
        <strain evidence="2 4">IC-006</strain>
        <strain evidence="3">IC-007</strain>
    </source>
</reference>
<evidence type="ECO:0000259" key="1">
    <source>
        <dbReference type="Pfam" id="PF09339"/>
    </source>
</evidence>
<feature type="domain" description="HTH iclR-type" evidence="1">
    <location>
        <begin position="13"/>
        <end position="58"/>
    </location>
</feature>
<name>A0A510DSD3_9CREN</name>
<evidence type="ECO:0000313" key="3">
    <source>
        <dbReference type="EMBL" id="BBG25839.1"/>
    </source>
</evidence>
<organism evidence="2 4">
    <name type="scientific">Sulfuracidifex tepidarius</name>
    <dbReference type="NCBI Taxonomy" id="1294262"/>
    <lineage>
        <taxon>Archaea</taxon>
        <taxon>Thermoproteota</taxon>
        <taxon>Thermoprotei</taxon>
        <taxon>Sulfolobales</taxon>
        <taxon>Sulfolobaceae</taxon>
        <taxon>Sulfuracidifex</taxon>
    </lineage>
</organism>
<keyword evidence="4" id="KW-1185">Reference proteome</keyword>
<accession>A0A510DSD3</accession>
<dbReference type="AlphaFoldDB" id="A0A510DSD3"/>
<dbReference type="OrthoDB" id="36481at2157"/>
<reference evidence="5" key="1">
    <citation type="submission" date="2018-09" db="EMBL/GenBank/DDBJ databases">
        <title>Complete Genome Sequencing of Sulfolobus sp. JCM 16834.</title>
        <authorList>
            <person name="Kato S."/>
            <person name="Itoh T."/>
            <person name="Ohkuma M."/>
        </authorList>
    </citation>
    <scope>NUCLEOTIDE SEQUENCE [LARGE SCALE GENOMIC DNA]</scope>
    <source>
        <strain evidence="5">IC-007</strain>
    </source>
</reference>
<proteinExistence type="predicted"/>
<dbReference type="EMBL" id="AP018930">
    <property type="protein sequence ID" value="BBG25839.1"/>
    <property type="molecule type" value="Genomic_DNA"/>
</dbReference>
<dbReference type="GeneID" id="41716837"/>
<dbReference type="InterPro" id="IPR036388">
    <property type="entry name" value="WH-like_DNA-bd_sf"/>
</dbReference>
<dbReference type="GO" id="GO:0003700">
    <property type="term" value="F:DNA-binding transcription factor activity"/>
    <property type="evidence" value="ECO:0007669"/>
    <property type="project" value="InterPro"/>
</dbReference>
<evidence type="ECO:0000313" key="5">
    <source>
        <dbReference type="Proteomes" id="UP000325030"/>
    </source>
</evidence>
<dbReference type="Proteomes" id="UP000322983">
    <property type="component" value="Chromosome"/>
</dbReference>
<dbReference type="InterPro" id="IPR005471">
    <property type="entry name" value="Tscrpt_reg_IclR_N"/>
</dbReference>